<dbReference type="PANTHER" id="PTHR19143:SF445">
    <property type="entry name" value="FIBRINOGEN C-TERMINAL DOMAIN-CONTAINING PROTEIN"/>
    <property type="match status" value="1"/>
</dbReference>
<reference evidence="4" key="2">
    <citation type="submission" date="2019-09" db="UniProtKB">
        <authorList>
            <consortium name="WormBaseParasite"/>
        </authorList>
    </citation>
    <scope>IDENTIFICATION</scope>
</reference>
<protein>
    <submittedName>
        <fullName evidence="4">Fibrinogen C-terminal domain-containing protein</fullName>
    </submittedName>
</protein>
<dbReference type="OrthoDB" id="7972392at2759"/>
<sequence>METLALGRPRSLNTNLKSALEGSIAVNRHGPNNRSFMDVGKPVRNLCPGRLRAHRKYLDVFYVPGDSEDVPNTSVTDCSAHLANGKGSGIYLIAADGVESLPAYCDQETAGGGWTVIQRRVNEAVYFYNRTWSEYEQGFGDLEGSFWFGLEKVSSLVTESENAWILRIELHGDHCTGSGCLKRSNEQWWAEWPFKLGDASTMYELELGTVIDGNLTRPGLPDLFQQNNRCSFSTIDSDNDGVDTVNCALFRNYGGWWHNQCGSVALNGKYVRDNVPVHRYMSYVYENPIEKVRKTAIHPKKTLMMIRPVAAG</sequence>
<accession>A0A183FUZ8</accession>
<keyword evidence="3" id="KW-1185">Reference proteome</keyword>
<dbReference type="Pfam" id="PF00147">
    <property type="entry name" value="Fibrinogen_C"/>
    <property type="match status" value="1"/>
</dbReference>
<evidence type="ECO:0000313" key="3">
    <source>
        <dbReference type="Proteomes" id="UP000050761"/>
    </source>
</evidence>
<dbReference type="Proteomes" id="UP000050761">
    <property type="component" value="Unassembled WGS sequence"/>
</dbReference>
<dbReference type="InterPro" id="IPR002181">
    <property type="entry name" value="Fibrinogen_a/b/g_C_dom"/>
</dbReference>
<dbReference type="SUPFAM" id="SSF56496">
    <property type="entry name" value="Fibrinogen C-terminal domain-like"/>
    <property type="match status" value="1"/>
</dbReference>
<evidence type="ECO:0000313" key="2">
    <source>
        <dbReference type="EMBL" id="VDO90846.1"/>
    </source>
</evidence>
<dbReference type="EMBL" id="UZAH01027348">
    <property type="protein sequence ID" value="VDO90846.1"/>
    <property type="molecule type" value="Genomic_DNA"/>
</dbReference>
<dbReference type="NCBIfam" id="NF040941">
    <property type="entry name" value="GGGWT_bact"/>
    <property type="match status" value="1"/>
</dbReference>
<dbReference type="PROSITE" id="PS51406">
    <property type="entry name" value="FIBRINOGEN_C_2"/>
    <property type="match status" value="1"/>
</dbReference>
<reference evidence="2 3" key="1">
    <citation type="submission" date="2018-11" db="EMBL/GenBank/DDBJ databases">
        <authorList>
            <consortium name="Pathogen Informatics"/>
        </authorList>
    </citation>
    <scope>NUCLEOTIDE SEQUENCE [LARGE SCALE GENOMIC DNA]</scope>
</reference>
<dbReference type="Gene3D" id="3.90.215.10">
    <property type="entry name" value="Gamma Fibrinogen, chain A, domain 1"/>
    <property type="match status" value="1"/>
</dbReference>
<dbReference type="InterPro" id="IPR014716">
    <property type="entry name" value="Fibrinogen_a/b/g_C_1"/>
</dbReference>
<evidence type="ECO:0000259" key="1">
    <source>
        <dbReference type="PROSITE" id="PS51406"/>
    </source>
</evidence>
<dbReference type="SMART" id="SM00186">
    <property type="entry name" value="FBG"/>
    <property type="match status" value="1"/>
</dbReference>
<dbReference type="WBParaSite" id="HPBE_0001207801-mRNA-1">
    <property type="protein sequence ID" value="HPBE_0001207801-mRNA-1"/>
    <property type="gene ID" value="HPBE_0001207801"/>
</dbReference>
<feature type="domain" description="Fibrinogen C-terminal" evidence="1">
    <location>
        <begin position="69"/>
        <end position="310"/>
    </location>
</feature>
<proteinExistence type="predicted"/>
<dbReference type="InterPro" id="IPR050373">
    <property type="entry name" value="Fibrinogen_C-term_domain"/>
</dbReference>
<dbReference type="InterPro" id="IPR036056">
    <property type="entry name" value="Fibrinogen-like_C"/>
</dbReference>
<gene>
    <name evidence="2" type="ORF">HPBE_LOCUS12079</name>
</gene>
<name>A0A183FUZ8_HELPZ</name>
<organism evidence="3 4">
    <name type="scientific">Heligmosomoides polygyrus</name>
    <name type="common">Parasitic roundworm</name>
    <dbReference type="NCBI Taxonomy" id="6339"/>
    <lineage>
        <taxon>Eukaryota</taxon>
        <taxon>Metazoa</taxon>
        <taxon>Ecdysozoa</taxon>
        <taxon>Nematoda</taxon>
        <taxon>Chromadorea</taxon>
        <taxon>Rhabditida</taxon>
        <taxon>Rhabditina</taxon>
        <taxon>Rhabditomorpha</taxon>
        <taxon>Strongyloidea</taxon>
        <taxon>Heligmosomidae</taxon>
        <taxon>Heligmosomoides</taxon>
    </lineage>
</organism>
<dbReference type="GO" id="GO:0005615">
    <property type="term" value="C:extracellular space"/>
    <property type="evidence" value="ECO:0007669"/>
    <property type="project" value="TreeGrafter"/>
</dbReference>
<accession>A0A3P7YR40</accession>
<dbReference type="AlphaFoldDB" id="A0A183FUZ8"/>
<evidence type="ECO:0000313" key="4">
    <source>
        <dbReference type="WBParaSite" id="HPBE_0001207801-mRNA-1"/>
    </source>
</evidence>
<dbReference type="PANTHER" id="PTHR19143">
    <property type="entry name" value="FIBRINOGEN/TENASCIN/ANGIOPOEITIN"/>
    <property type="match status" value="1"/>
</dbReference>